<proteinExistence type="predicted"/>
<protein>
    <submittedName>
        <fullName evidence="1">Uncharacterized protein</fullName>
    </submittedName>
</protein>
<organism evidence="1">
    <name type="scientific">Gallibacterium anatis</name>
    <dbReference type="NCBI Taxonomy" id="750"/>
    <lineage>
        <taxon>Bacteria</taxon>
        <taxon>Pseudomonadati</taxon>
        <taxon>Pseudomonadota</taxon>
        <taxon>Gammaproteobacteria</taxon>
        <taxon>Pasteurellales</taxon>
        <taxon>Pasteurellaceae</taxon>
        <taxon>Gallibacterium</taxon>
    </lineage>
</organism>
<comment type="caution">
    <text evidence="1">The sequence shown here is derived from an EMBL/GenBank/DDBJ whole genome shotgun (WGS) entry which is preliminary data.</text>
</comment>
<accession>A0A930UXJ5</accession>
<sequence>MKGSLVSSIKTYWEKLWGLILVEKKSGKRIDLSKVLKMVNIRNWLCRVKSNYLIDRATGKTPEDIKVTRSEMILFLKVKKRM</sequence>
<evidence type="ECO:0000313" key="1">
    <source>
        <dbReference type="EMBL" id="MBF4103066.1"/>
    </source>
</evidence>
<reference evidence="1" key="1">
    <citation type="submission" date="2020-11" db="EMBL/GenBank/DDBJ databases">
        <title>Gallibacterium anatis 1637, full genome, WGS.</title>
        <authorList>
            <person name="Laishevtcev A.I."/>
            <person name="Yakimova E.A."/>
            <person name="Petkovich D."/>
            <person name="Stepanova T.V."/>
            <person name="Kalendr R.S."/>
            <person name="Rubalsky E.O."/>
            <person name="Zulkarneev E.R."/>
            <person name="Aleshkin A.V."/>
        </authorList>
    </citation>
    <scope>NUCLEOTIDE SEQUENCE</scope>
    <source>
        <strain evidence="1">1637</strain>
    </source>
</reference>
<dbReference type="EMBL" id="JADION010000048">
    <property type="protein sequence ID" value="MBF4103066.1"/>
    <property type="molecule type" value="Genomic_DNA"/>
</dbReference>
<dbReference type="AlphaFoldDB" id="A0A930UXJ5"/>
<gene>
    <name evidence="1" type="ORF">INT80_13660</name>
</gene>
<name>A0A930UXJ5_9PAST</name>